<feature type="transmembrane region" description="Helical" evidence="6">
    <location>
        <begin position="211"/>
        <end position="234"/>
    </location>
</feature>
<feature type="transmembrane region" description="Helical" evidence="6">
    <location>
        <begin position="337"/>
        <end position="357"/>
    </location>
</feature>
<evidence type="ECO:0000256" key="4">
    <source>
        <dbReference type="ARBA" id="ARBA00022989"/>
    </source>
</evidence>
<feature type="domain" description="Major facilitator superfamily (MFS) profile" evidence="7">
    <location>
        <begin position="53"/>
        <end position="451"/>
    </location>
</feature>
<comment type="caution">
    <text evidence="8">The sequence shown here is derived from an EMBL/GenBank/DDBJ whole genome shotgun (WGS) entry which is preliminary data.</text>
</comment>
<evidence type="ECO:0000256" key="1">
    <source>
        <dbReference type="ARBA" id="ARBA00004141"/>
    </source>
</evidence>
<gene>
    <name evidence="8" type="ORF">RCO7_03523</name>
</gene>
<dbReference type="PANTHER" id="PTHR43791">
    <property type="entry name" value="PERMEASE-RELATED"/>
    <property type="match status" value="1"/>
</dbReference>
<evidence type="ECO:0000313" key="9">
    <source>
        <dbReference type="Proteomes" id="UP000178129"/>
    </source>
</evidence>
<feature type="transmembrane region" description="Helical" evidence="6">
    <location>
        <begin position="93"/>
        <end position="112"/>
    </location>
</feature>
<accession>A0A1E1LKA6</accession>
<name>A0A1E1LKA6_9HELO</name>
<dbReference type="GO" id="GO:0022857">
    <property type="term" value="F:transmembrane transporter activity"/>
    <property type="evidence" value="ECO:0007669"/>
    <property type="project" value="InterPro"/>
</dbReference>
<keyword evidence="2" id="KW-0813">Transport</keyword>
<evidence type="ECO:0000259" key="7">
    <source>
        <dbReference type="PROSITE" id="PS50850"/>
    </source>
</evidence>
<dbReference type="InParanoid" id="A0A1E1LKA6"/>
<dbReference type="AlphaFoldDB" id="A0A1E1LKA6"/>
<dbReference type="PROSITE" id="PS50850">
    <property type="entry name" value="MFS"/>
    <property type="match status" value="1"/>
</dbReference>
<feature type="transmembrane region" description="Helical" evidence="6">
    <location>
        <begin position="145"/>
        <end position="167"/>
    </location>
</feature>
<dbReference type="InterPro" id="IPR036259">
    <property type="entry name" value="MFS_trans_sf"/>
</dbReference>
<feature type="transmembrane region" description="Helical" evidence="6">
    <location>
        <begin position="179"/>
        <end position="199"/>
    </location>
</feature>
<proteinExistence type="predicted"/>
<keyword evidence="5 6" id="KW-0472">Membrane</keyword>
<evidence type="ECO:0000256" key="3">
    <source>
        <dbReference type="ARBA" id="ARBA00022692"/>
    </source>
</evidence>
<protein>
    <recommendedName>
        <fullName evidence="7">Major facilitator superfamily (MFS) profile domain-containing protein</fullName>
    </recommendedName>
</protein>
<evidence type="ECO:0000256" key="5">
    <source>
        <dbReference type="ARBA" id="ARBA00023136"/>
    </source>
</evidence>
<feature type="transmembrane region" description="Helical" evidence="6">
    <location>
        <begin position="302"/>
        <end position="325"/>
    </location>
</feature>
<feature type="transmembrane region" description="Helical" evidence="6">
    <location>
        <begin position="121"/>
        <end position="139"/>
    </location>
</feature>
<keyword evidence="9" id="KW-1185">Reference proteome</keyword>
<evidence type="ECO:0000256" key="6">
    <source>
        <dbReference type="SAM" id="Phobius"/>
    </source>
</evidence>
<dbReference type="GO" id="GO:0016020">
    <property type="term" value="C:membrane"/>
    <property type="evidence" value="ECO:0007669"/>
    <property type="project" value="UniProtKB-SubCell"/>
</dbReference>
<dbReference type="Pfam" id="PF07690">
    <property type="entry name" value="MFS_1"/>
    <property type="match status" value="1"/>
</dbReference>
<dbReference type="Gene3D" id="1.20.1250.20">
    <property type="entry name" value="MFS general substrate transporter like domains"/>
    <property type="match status" value="1"/>
</dbReference>
<dbReference type="EMBL" id="FJUW01000059">
    <property type="protein sequence ID" value="CZT10931.1"/>
    <property type="molecule type" value="Genomic_DNA"/>
</dbReference>
<feature type="transmembrane region" description="Helical" evidence="6">
    <location>
        <begin position="422"/>
        <end position="444"/>
    </location>
</feature>
<feature type="transmembrane region" description="Helical" evidence="6">
    <location>
        <begin position="363"/>
        <end position="386"/>
    </location>
</feature>
<reference evidence="9" key="1">
    <citation type="submission" date="2016-03" db="EMBL/GenBank/DDBJ databases">
        <authorList>
            <person name="Ploux O."/>
        </authorList>
    </citation>
    <scope>NUCLEOTIDE SEQUENCE [LARGE SCALE GENOMIC DNA]</scope>
    <source>
        <strain evidence="9">UK7</strain>
    </source>
</reference>
<dbReference type="Proteomes" id="UP000178129">
    <property type="component" value="Unassembled WGS sequence"/>
</dbReference>
<keyword evidence="3 6" id="KW-0812">Transmembrane</keyword>
<dbReference type="PANTHER" id="PTHR43791:SF36">
    <property type="entry name" value="TRANSPORTER, PUTATIVE (AFU_ORTHOLOGUE AFUA_6G08340)-RELATED"/>
    <property type="match status" value="1"/>
</dbReference>
<dbReference type="SUPFAM" id="SSF103473">
    <property type="entry name" value="MFS general substrate transporter"/>
    <property type="match status" value="1"/>
</dbReference>
<evidence type="ECO:0000256" key="2">
    <source>
        <dbReference type="ARBA" id="ARBA00022448"/>
    </source>
</evidence>
<organism evidence="8 9">
    <name type="scientific">Rhynchosporium graminicola</name>
    <dbReference type="NCBI Taxonomy" id="2792576"/>
    <lineage>
        <taxon>Eukaryota</taxon>
        <taxon>Fungi</taxon>
        <taxon>Dikarya</taxon>
        <taxon>Ascomycota</taxon>
        <taxon>Pezizomycotina</taxon>
        <taxon>Leotiomycetes</taxon>
        <taxon>Helotiales</taxon>
        <taxon>Ploettnerulaceae</taxon>
        <taxon>Rhynchosporium</taxon>
    </lineage>
</organism>
<evidence type="ECO:0000313" key="8">
    <source>
        <dbReference type="EMBL" id="CZT10931.1"/>
    </source>
</evidence>
<sequence length="514" mass="56427">MTMLGKDDPMPPVVPSKYLENASKDASLQPNSEGSTVSRKTEKRLVLKIDLFILPLLAMVYFFASMGRSDLANASVAGMKEELGLSAQDYSNAANMFLVGYILFQLPGTLLVRKIGPPRQFAAAMVAWGVVTALTVKVQTSAQLLAMRFLVGMAEAFIQGAVFYLSFFYTYSELASRGAIFYSMATLAGAFNGIIAYAITKDLNGVRGWLAWRWIFLSEGVLPIGTSIFVWLLLPASPKEARIGFSEADKNLAVARSQAAHNNLEEKLNLRQIHKPLLSLTFWGFMIISCCAHFATGSFSNFLPLIVKLFTVIVYACAFVGLISFGFAADKTNKRGLTLAVANSFTILGYTLLISLGSRQRQFAATCITAFGAFPSIILQMSWMVMNVVGYTNRGASLAYSNIFSQMFSICGNQAYTHQRVGNVASLGLTVLSLIIALSLSWYLRFQNNQKRAEQSDLPEIETVKMNDLPQGVKHPNLRGSSGRRQISFMLCLSQKVHVSGLISDITNTYHPSK</sequence>
<dbReference type="InterPro" id="IPR020846">
    <property type="entry name" value="MFS_dom"/>
</dbReference>
<feature type="transmembrane region" description="Helical" evidence="6">
    <location>
        <begin position="277"/>
        <end position="296"/>
    </location>
</feature>
<feature type="transmembrane region" description="Helical" evidence="6">
    <location>
        <begin position="45"/>
        <end position="64"/>
    </location>
</feature>
<keyword evidence="4 6" id="KW-1133">Transmembrane helix</keyword>
<comment type="subcellular location">
    <subcellularLocation>
        <location evidence="1">Membrane</location>
        <topology evidence="1">Multi-pass membrane protein</topology>
    </subcellularLocation>
</comment>
<dbReference type="InterPro" id="IPR011701">
    <property type="entry name" value="MFS"/>
</dbReference>